<name>A0A926D750_9FIRM</name>
<proteinExistence type="predicted"/>
<dbReference type="Proteomes" id="UP000623172">
    <property type="component" value="Unassembled WGS sequence"/>
</dbReference>
<feature type="transmembrane region" description="Helical" evidence="1">
    <location>
        <begin position="157"/>
        <end position="177"/>
    </location>
</feature>
<organism evidence="2 3">
    <name type="scientific">Gehongia tenuis</name>
    <dbReference type="NCBI Taxonomy" id="2763655"/>
    <lineage>
        <taxon>Bacteria</taxon>
        <taxon>Bacillati</taxon>
        <taxon>Bacillota</taxon>
        <taxon>Clostridia</taxon>
        <taxon>Christensenellales</taxon>
        <taxon>Christensenellaceae</taxon>
        <taxon>Gehongia</taxon>
    </lineage>
</organism>
<gene>
    <name evidence="2" type="ORF">H8696_09490</name>
</gene>
<keyword evidence="1" id="KW-1133">Transmembrane helix</keyword>
<feature type="transmembrane region" description="Helical" evidence="1">
    <location>
        <begin position="128"/>
        <end position="150"/>
    </location>
</feature>
<comment type="caution">
    <text evidence="2">The sequence shown here is derived from an EMBL/GenBank/DDBJ whole genome shotgun (WGS) entry which is preliminary data.</text>
</comment>
<feature type="transmembrane region" description="Helical" evidence="1">
    <location>
        <begin position="103"/>
        <end position="122"/>
    </location>
</feature>
<keyword evidence="1" id="KW-0472">Membrane</keyword>
<reference evidence="2" key="1">
    <citation type="submission" date="2020-08" db="EMBL/GenBank/DDBJ databases">
        <title>Genome public.</title>
        <authorList>
            <person name="Liu C."/>
            <person name="Sun Q."/>
        </authorList>
    </citation>
    <scope>NUCLEOTIDE SEQUENCE</scope>
    <source>
        <strain evidence="2">NSJ-53</strain>
    </source>
</reference>
<protein>
    <submittedName>
        <fullName evidence="2">Uncharacterized protein</fullName>
    </submittedName>
</protein>
<feature type="transmembrane region" description="Helical" evidence="1">
    <location>
        <begin position="39"/>
        <end position="60"/>
    </location>
</feature>
<keyword evidence="3" id="KW-1185">Reference proteome</keyword>
<keyword evidence="1" id="KW-0812">Transmembrane</keyword>
<feature type="transmembrane region" description="Helical" evidence="1">
    <location>
        <begin position="66"/>
        <end position="91"/>
    </location>
</feature>
<accession>A0A926D750</accession>
<evidence type="ECO:0000313" key="3">
    <source>
        <dbReference type="Proteomes" id="UP000623172"/>
    </source>
</evidence>
<dbReference type="RefSeq" id="WP_249317136.1">
    <property type="nucleotide sequence ID" value="NZ_JACRSR010000004.1"/>
</dbReference>
<evidence type="ECO:0000313" key="2">
    <source>
        <dbReference type="EMBL" id="MBC8532079.1"/>
    </source>
</evidence>
<dbReference type="EMBL" id="JACRSR010000004">
    <property type="protein sequence ID" value="MBC8532079.1"/>
    <property type="molecule type" value="Genomic_DNA"/>
</dbReference>
<dbReference type="AlphaFoldDB" id="A0A926D750"/>
<feature type="transmembrane region" description="Helical" evidence="1">
    <location>
        <begin position="6"/>
        <end position="27"/>
    </location>
</feature>
<sequence>MLKSSTVVRLDVALIGGLIIIEIRTLIGRHLRGVEIGGIFQVVVIPGAGVAEILVLSVRIVQALAVLRVVVQILLSGIVQTLLVVAVLATTGALGKVLPHARIGIEIVVTILHAASIVHVVAILKAALVAVAVLEVILLIAAVGQVVAVFHAVRETLALIVLLLLAILQVIVVFVVLQL</sequence>
<evidence type="ECO:0000256" key="1">
    <source>
        <dbReference type="SAM" id="Phobius"/>
    </source>
</evidence>